<sequence>MHATTSTALATLAFALGAAADDYAFGKTFYLGPTSGDAYITKATYSVAAPPVPCNYGDSTASNPIWMSFWIGFAEDVSDSSKPFVQPYFNWAPDQESQGCPASNDAWCVTASTYFESGQKGQDYVAVPKNANLDFEVTSDGKGTIEQTVTMNGKVVSQQSDDVGFNPTWFFGSNECYSDDCGTLNSYEWTDVVINLSAADKAFADTLSADGVIIEGLSSSDGKVWKADSIKVSKDHFPASESSSETCS</sequence>
<dbReference type="Proteomes" id="UP000799438">
    <property type="component" value="Unassembled WGS sequence"/>
</dbReference>
<evidence type="ECO:0000313" key="2">
    <source>
        <dbReference type="EMBL" id="KAF2141152.1"/>
    </source>
</evidence>
<protein>
    <recommendedName>
        <fullName evidence="4">Concanavalin A-like lectin/glucanase</fullName>
    </recommendedName>
</protein>
<organism evidence="2 3">
    <name type="scientific">Aplosporella prunicola CBS 121167</name>
    <dbReference type="NCBI Taxonomy" id="1176127"/>
    <lineage>
        <taxon>Eukaryota</taxon>
        <taxon>Fungi</taxon>
        <taxon>Dikarya</taxon>
        <taxon>Ascomycota</taxon>
        <taxon>Pezizomycotina</taxon>
        <taxon>Dothideomycetes</taxon>
        <taxon>Dothideomycetes incertae sedis</taxon>
        <taxon>Botryosphaeriales</taxon>
        <taxon>Aplosporellaceae</taxon>
        <taxon>Aplosporella</taxon>
    </lineage>
</organism>
<name>A0A6A6BA75_9PEZI</name>
<keyword evidence="3" id="KW-1185">Reference proteome</keyword>
<accession>A0A6A6BA75</accession>
<proteinExistence type="predicted"/>
<evidence type="ECO:0000256" key="1">
    <source>
        <dbReference type="SAM" id="SignalP"/>
    </source>
</evidence>
<dbReference type="AlphaFoldDB" id="A0A6A6BA75"/>
<evidence type="ECO:0008006" key="4">
    <source>
        <dbReference type="Google" id="ProtNLM"/>
    </source>
</evidence>
<gene>
    <name evidence="2" type="ORF">K452DRAFT_252055</name>
</gene>
<keyword evidence="1" id="KW-0732">Signal</keyword>
<dbReference type="OrthoDB" id="5086500at2759"/>
<dbReference type="GeneID" id="54295735"/>
<evidence type="ECO:0000313" key="3">
    <source>
        <dbReference type="Proteomes" id="UP000799438"/>
    </source>
</evidence>
<feature type="chain" id="PRO_5025684092" description="Concanavalin A-like lectin/glucanase" evidence="1">
    <location>
        <begin position="21"/>
        <end position="248"/>
    </location>
</feature>
<dbReference type="RefSeq" id="XP_033396865.1">
    <property type="nucleotide sequence ID" value="XM_033538239.1"/>
</dbReference>
<dbReference type="EMBL" id="ML995488">
    <property type="protein sequence ID" value="KAF2141152.1"/>
    <property type="molecule type" value="Genomic_DNA"/>
</dbReference>
<reference evidence="2" key="1">
    <citation type="journal article" date="2020" name="Stud. Mycol.">
        <title>101 Dothideomycetes genomes: a test case for predicting lifestyles and emergence of pathogens.</title>
        <authorList>
            <person name="Haridas S."/>
            <person name="Albert R."/>
            <person name="Binder M."/>
            <person name="Bloem J."/>
            <person name="Labutti K."/>
            <person name="Salamov A."/>
            <person name="Andreopoulos B."/>
            <person name="Baker S."/>
            <person name="Barry K."/>
            <person name="Bills G."/>
            <person name="Bluhm B."/>
            <person name="Cannon C."/>
            <person name="Castanera R."/>
            <person name="Culley D."/>
            <person name="Daum C."/>
            <person name="Ezra D."/>
            <person name="Gonzalez J."/>
            <person name="Henrissat B."/>
            <person name="Kuo A."/>
            <person name="Liang C."/>
            <person name="Lipzen A."/>
            <person name="Lutzoni F."/>
            <person name="Magnuson J."/>
            <person name="Mondo S."/>
            <person name="Nolan M."/>
            <person name="Ohm R."/>
            <person name="Pangilinan J."/>
            <person name="Park H.-J."/>
            <person name="Ramirez L."/>
            <person name="Alfaro M."/>
            <person name="Sun H."/>
            <person name="Tritt A."/>
            <person name="Yoshinaga Y."/>
            <person name="Zwiers L.-H."/>
            <person name="Turgeon B."/>
            <person name="Goodwin S."/>
            <person name="Spatafora J."/>
            <person name="Crous P."/>
            <person name="Grigoriev I."/>
        </authorList>
    </citation>
    <scope>NUCLEOTIDE SEQUENCE</scope>
    <source>
        <strain evidence="2">CBS 121167</strain>
    </source>
</reference>
<feature type="signal peptide" evidence="1">
    <location>
        <begin position="1"/>
        <end position="20"/>
    </location>
</feature>